<reference evidence="2 3" key="1">
    <citation type="journal article" date="2024" name="G3 (Bethesda)">
        <title>Genome assembly of Hibiscus sabdariffa L. provides insights into metabolisms of medicinal natural products.</title>
        <authorList>
            <person name="Kim T."/>
        </authorList>
    </citation>
    <scope>NUCLEOTIDE SEQUENCE [LARGE SCALE GENOMIC DNA]</scope>
    <source>
        <strain evidence="2">TK-2024</strain>
        <tissue evidence="2">Old leaves</tissue>
    </source>
</reference>
<dbReference type="PANTHER" id="PTHR35704">
    <property type="entry name" value="OS02G0254600 PROTEIN"/>
    <property type="match status" value="1"/>
</dbReference>
<dbReference type="PANTHER" id="PTHR35704:SF1">
    <property type="entry name" value="OS02G0254600 PROTEIN"/>
    <property type="match status" value="1"/>
</dbReference>
<evidence type="ECO:0000313" key="3">
    <source>
        <dbReference type="Proteomes" id="UP001472677"/>
    </source>
</evidence>
<proteinExistence type="predicted"/>
<organism evidence="2 3">
    <name type="scientific">Hibiscus sabdariffa</name>
    <name type="common">roselle</name>
    <dbReference type="NCBI Taxonomy" id="183260"/>
    <lineage>
        <taxon>Eukaryota</taxon>
        <taxon>Viridiplantae</taxon>
        <taxon>Streptophyta</taxon>
        <taxon>Embryophyta</taxon>
        <taxon>Tracheophyta</taxon>
        <taxon>Spermatophyta</taxon>
        <taxon>Magnoliopsida</taxon>
        <taxon>eudicotyledons</taxon>
        <taxon>Gunneridae</taxon>
        <taxon>Pentapetalae</taxon>
        <taxon>rosids</taxon>
        <taxon>malvids</taxon>
        <taxon>Malvales</taxon>
        <taxon>Malvaceae</taxon>
        <taxon>Malvoideae</taxon>
        <taxon>Hibiscus</taxon>
    </lineage>
</organism>
<name>A0ABR2CMR5_9ROSI</name>
<evidence type="ECO:0000313" key="2">
    <source>
        <dbReference type="EMBL" id="KAK8520930.1"/>
    </source>
</evidence>
<dbReference type="EMBL" id="JBBPBM010000048">
    <property type="protein sequence ID" value="KAK8520930.1"/>
    <property type="molecule type" value="Genomic_DNA"/>
</dbReference>
<gene>
    <name evidence="2" type="ORF">V6N12_004853</name>
</gene>
<dbReference type="Proteomes" id="UP001472677">
    <property type="component" value="Unassembled WGS sequence"/>
</dbReference>
<feature type="region of interest" description="Disordered" evidence="1">
    <location>
        <begin position="1"/>
        <end position="34"/>
    </location>
</feature>
<accession>A0ABR2CMR5</accession>
<feature type="compositionally biased region" description="Acidic residues" evidence="1">
    <location>
        <begin position="15"/>
        <end position="24"/>
    </location>
</feature>
<protein>
    <submittedName>
        <fullName evidence="2">Uncharacterized protein</fullName>
    </submittedName>
</protein>
<evidence type="ECO:0000256" key="1">
    <source>
        <dbReference type="SAM" id="MobiDB-lite"/>
    </source>
</evidence>
<keyword evidence="3" id="KW-1185">Reference proteome</keyword>
<comment type="caution">
    <text evidence="2">The sequence shown here is derived from an EMBL/GenBank/DDBJ whole genome shotgun (WGS) entry which is preliminary data.</text>
</comment>
<sequence>MGNCMKKPFRSVQQVEEEEEEIQEAAEKENQGKKGSIKVKIVLTKEELHLFLLKLNTGSNGGGYRLEELLAELQKERSVKAGCSWRTSLDSIMEEDDALTS</sequence>